<gene>
    <name evidence="1" type="ORF">ACFP3J_24950</name>
</gene>
<sequence length="143" mass="15475">MSEEVEEAAEDLFIYMRGKVAARRVRNVDTPYPVIEVDTVDSGTIGGRRVSDIVTYVQKELPNGMYDGRAEVVITVPGGAPTNETVAVWKGIGVGRSDGQGGIKWVGGITVHSKSERLDGIAAYGHFTVSSDGDVVQRFYRVN</sequence>
<evidence type="ECO:0000313" key="2">
    <source>
        <dbReference type="Proteomes" id="UP001596065"/>
    </source>
</evidence>
<accession>A0ABW0WKG6</accession>
<keyword evidence="2" id="KW-1185">Reference proteome</keyword>
<organism evidence="1 2">
    <name type="scientific">Streptomyces nogalater</name>
    <dbReference type="NCBI Taxonomy" id="38314"/>
    <lineage>
        <taxon>Bacteria</taxon>
        <taxon>Bacillati</taxon>
        <taxon>Actinomycetota</taxon>
        <taxon>Actinomycetes</taxon>
        <taxon>Kitasatosporales</taxon>
        <taxon>Streptomycetaceae</taxon>
        <taxon>Streptomyces</taxon>
    </lineage>
</organism>
<reference evidence="2" key="1">
    <citation type="journal article" date="2019" name="Int. J. Syst. Evol. Microbiol.">
        <title>The Global Catalogue of Microorganisms (GCM) 10K type strain sequencing project: providing services to taxonomists for standard genome sequencing and annotation.</title>
        <authorList>
            <consortium name="The Broad Institute Genomics Platform"/>
            <consortium name="The Broad Institute Genome Sequencing Center for Infectious Disease"/>
            <person name="Wu L."/>
            <person name="Ma J."/>
        </authorList>
    </citation>
    <scope>NUCLEOTIDE SEQUENCE [LARGE SCALE GENOMIC DNA]</scope>
    <source>
        <strain evidence="2">KCTC 5701</strain>
    </source>
</reference>
<dbReference type="RefSeq" id="WP_344351451.1">
    <property type="nucleotide sequence ID" value="NZ_BAAASM010000046.1"/>
</dbReference>
<dbReference type="EMBL" id="JBHSOE010000049">
    <property type="protein sequence ID" value="MFC5658717.1"/>
    <property type="molecule type" value="Genomic_DNA"/>
</dbReference>
<name>A0ABW0WKG6_STRNO</name>
<comment type="caution">
    <text evidence="1">The sequence shown here is derived from an EMBL/GenBank/DDBJ whole genome shotgun (WGS) entry which is preliminary data.</text>
</comment>
<protein>
    <submittedName>
        <fullName evidence="1">Uncharacterized protein</fullName>
    </submittedName>
</protein>
<proteinExistence type="predicted"/>
<evidence type="ECO:0000313" key="1">
    <source>
        <dbReference type="EMBL" id="MFC5658717.1"/>
    </source>
</evidence>
<dbReference type="Proteomes" id="UP001596065">
    <property type="component" value="Unassembled WGS sequence"/>
</dbReference>